<sequence>LFTTHEFPPPAFREIRLNATLTNWLRERNVSPRITQRLSSLLAVWGGNPPEVDELQHIETGLFGAFRLPTPRDLGNIGFVAPRAATIRPTTKTSDTPQESPKEATKDVAPITEDDRVTAMRQKLEE</sequence>
<organism evidence="2 3">
    <name type="scientific">Novacetimonas hansenii</name>
    <name type="common">Komagataeibacter hansenii</name>
    <dbReference type="NCBI Taxonomy" id="436"/>
    <lineage>
        <taxon>Bacteria</taxon>
        <taxon>Pseudomonadati</taxon>
        <taxon>Pseudomonadota</taxon>
        <taxon>Alphaproteobacteria</taxon>
        <taxon>Acetobacterales</taxon>
        <taxon>Acetobacteraceae</taxon>
        <taxon>Novacetimonas</taxon>
    </lineage>
</organism>
<dbReference type="AlphaFoldDB" id="A0AAW5EWY1"/>
<evidence type="ECO:0000313" key="2">
    <source>
        <dbReference type="EMBL" id="MCJ8355820.1"/>
    </source>
</evidence>
<dbReference type="Proteomes" id="UP001202887">
    <property type="component" value="Unassembled WGS sequence"/>
</dbReference>
<feature type="compositionally biased region" description="Basic and acidic residues" evidence="1">
    <location>
        <begin position="113"/>
        <end position="126"/>
    </location>
</feature>
<feature type="compositionally biased region" description="Polar residues" evidence="1">
    <location>
        <begin position="88"/>
        <end position="99"/>
    </location>
</feature>
<gene>
    <name evidence="2" type="ORF">K1W68_17830</name>
</gene>
<proteinExistence type="predicted"/>
<feature type="region of interest" description="Disordered" evidence="1">
    <location>
        <begin position="86"/>
        <end position="126"/>
    </location>
</feature>
<dbReference type="EMBL" id="JAIBCX010000471">
    <property type="protein sequence ID" value="MCJ8355820.1"/>
    <property type="molecule type" value="Genomic_DNA"/>
</dbReference>
<comment type="caution">
    <text evidence="2">The sequence shown here is derived from an EMBL/GenBank/DDBJ whole genome shotgun (WGS) entry which is preliminary data.</text>
</comment>
<feature type="non-terminal residue" evidence="2">
    <location>
        <position position="1"/>
    </location>
</feature>
<name>A0AAW5EWY1_NOVHA</name>
<protein>
    <submittedName>
        <fullName evidence="2">Uncharacterized protein</fullName>
    </submittedName>
</protein>
<reference evidence="2" key="1">
    <citation type="journal article" date="2021" name="Polymers (Basel)">
        <title>Highly Stretchable Bacterial Cellulose Produced by Komagataeibacter hansenii SI1.</title>
        <authorList>
            <person name="Cielecka I."/>
            <person name="Ryngajllo M."/>
            <person name="Maniukiewicz W."/>
            <person name="Bielecki S."/>
        </authorList>
    </citation>
    <scope>NUCLEOTIDE SEQUENCE</scope>
    <source>
        <strain evidence="2">SI1</strain>
    </source>
</reference>
<dbReference type="RefSeq" id="WP_247068307.1">
    <property type="nucleotide sequence ID" value="NZ_JAIBCX010000471.1"/>
</dbReference>
<evidence type="ECO:0000313" key="3">
    <source>
        <dbReference type="Proteomes" id="UP001202887"/>
    </source>
</evidence>
<evidence type="ECO:0000256" key="1">
    <source>
        <dbReference type="SAM" id="MobiDB-lite"/>
    </source>
</evidence>
<feature type="non-terminal residue" evidence="2">
    <location>
        <position position="126"/>
    </location>
</feature>
<reference evidence="2" key="2">
    <citation type="submission" date="2022-03" db="EMBL/GenBank/DDBJ databases">
        <authorList>
            <person name="Ryngajllo M."/>
            <person name="Jacek P."/>
            <person name="Kubiak K."/>
        </authorList>
    </citation>
    <scope>NUCLEOTIDE SEQUENCE</scope>
    <source>
        <strain evidence="2">SI1</strain>
    </source>
</reference>
<accession>A0AAW5EWY1</accession>